<organism evidence="2">
    <name type="scientific">Ixodes ricinus</name>
    <name type="common">Common tick</name>
    <name type="synonym">Acarus ricinus</name>
    <dbReference type="NCBI Taxonomy" id="34613"/>
    <lineage>
        <taxon>Eukaryota</taxon>
        <taxon>Metazoa</taxon>
        <taxon>Ecdysozoa</taxon>
        <taxon>Arthropoda</taxon>
        <taxon>Chelicerata</taxon>
        <taxon>Arachnida</taxon>
        <taxon>Acari</taxon>
        <taxon>Parasitiformes</taxon>
        <taxon>Ixodida</taxon>
        <taxon>Ixodoidea</taxon>
        <taxon>Ixodidae</taxon>
        <taxon>Ixodinae</taxon>
        <taxon>Ixodes</taxon>
    </lineage>
</organism>
<name>A0A131Y5H1_IXORI</name>
<reference evidence="2" key="1">
    <citation type="submission" date="2016-02" db="EMBL/GenBank/DDBJ databases">
        <title>RNAseq analyses of the midgut from blood- or serum-fed Ixodes ricinus ticks.</title>
        <authorList>
            <person name="Perner J."/>
            <person name="Provaznik J."/>
            <person name="Schrenkova J."/>
            <person name="Urbanova V."/>
            <person name="Ribeiro J.M."/>
            <person name="Kopacek P."/>
        </authorList>
    </citation>
    <scope>NUCLEOTIDE SEQUENCE</scope>
    <source>
        <tissue evidence="2">Gut</tissue>
    </source>
</reference>
<dbReference type="AlphaFoldDB" id="A0A131Y5H1"/>
<protein>
    <submittedName>
        <fullName evidence="2">Uncharacterized protein</fullName>
    </submittedName>
</protein>
<sequence>MKRESRRRGSQLGIRRGPPVVREPAGPVAHATSSIDRVLKLLGYKPDHKLGDFKARFREDRRPANTGTNSWNPTTGVLDSLRRRKYGWLVCKLGTQGALAWHSRPAC</sequence>
<accession>A0A131Y5H1</accession>
<feature type="region of interest" description="Disordered" evidence="1">
    <location>
        <begin position="1"/>
        <end position="29"/>
    </location>
</feature>
<evidence type="ECO:0000313" key="3">
    <source>
        <dbReference type="EMBL" id="JAR92456.1"/>
    </source>
</evidence>
<proteinExistence type="evidence at transcript level"/>
<evidence type="ECO:0000313" key="2">
    <source>
        <dbReference type="EMBL" id="JAP73735.1"/>
    </source>
</evidence>
<evidence type="ECO:0000256" key="1">
    <source>
        <dbReference type="SAM" id="MobiDB-lite"/>
    </source>
</evidence>
<dbReference type="EMBL" id="GEFM01002061">
    <property type="protein sequence ID" value="JAP73735.1"/>
    <property type="molecule type" value="mRNA"/>
</dbReference>
<reference evidence="3" key="2">
    <citation type="journal article" date="2018" name="PLoS Negl. Trop. Dis.">
        <title>Sialome diversity of ticks revealed by RNAseq of single tick salivary glands.</title>
        <authorList>
            <person name="Perner J."/>
            <person name="Kropackova S."/>
            <person name="Kopacek P."/>
            <person name="Ribeiro J.M."/>
        </authorList>
    </citation>
    <scope>NUCLEOTIDE SEQUENCE</scope>
    <source>
        <strain evidence="3">Siblings of single egg batch collected in Ceske Budejovice</strain>
        <tissue evidence="3">Salivary glands</tissue>
    </source>
</reference>
<dbReference type="EMBL" id="GEGO01002948">
    <property type="protein sequence ID" value="JAR92456.1"/>
    <property type="molecule type" value="Transcribed_RNA"/>
</dbReference>